<accession>A0A8S5V3Q8</accession>
<dbReference type="EMBL" id="BK016189">
    <property type="protein sequence ID" value="DAG01255.1"/>
    <property type="molecule type" value="Genomic_DNA"/>
</dbReference>
<evidence type="ECO:0000313" key="1">
    <source>
        <dbReference type="EMBL" id="DAG01255.1"/>
    </source>
</evidence>
<sequence>MQEITYMIWYLIHKETSVVYSKEYYEEHKDNIDLTEFYVINGN</sequence>
<proteinExistence type="predicted"/>
<protein>
    <submittedName>
        <fullName evidence="1">Uncharacterized protein</fullName>
    </submittedName>
</protein>
<organism evidence="1">
    <name type="scientific">Caudovirales sp. ctVfb8</name>
    <dbReference type="NCBI Taxonomy" id="2825766"/>
    <lineage>
        <taxon>Viruses</taxon>
        <taxon>Duplodnaviria</taxon>
        <taxon>Heunggongvirae</taxon>
        <taxon>Uroviricota</taxon>
        <taxon>Caudoviricetes</taxon>
    </lineage>
</organism>
<reference evidence="1" key="1">
    <citation type="journal article" date="2021" name="Proc. Natl. Acad. Sci. U.S.A.">
        <title>A Catalog of Tens of Thousands of Viruses from Human Metagenomes Reveals Hidden Associations with Chronic Diseases.</title>
        <authorList>
            <person name="Tisza M.J."/>
            <person name="Buck C.B."/>
        </authorList>
    </citation>
    <scope>NUCLEOTIDE SEQUENCE</scope>
    <source>
        <strain evidence="1">CtVfb8</strain>
    </source>
</reference>
<name>A0A8S5V3Q8_9CAUD</name>